<keyword evidence="5 14" id="KW-0679">Respiratory chain</keyword>
<keyword evidence="9 14" id="KW-0249">Electron transport</keyword>
<keyword evidence="11 14" id="KW-0408">Iron</keyword>
<dbReference type="InterPro" id="IPR027387">
    <property type="entry name" value="Cytb/b6-like_sf"/>
</dbReference>
<keyword evidence="10 14" id="KW-1133">Transmembrane helix</keyword>
<feature type="transmembrane region" description="Helical" evidence="14">
    <location>
        <begin position="181"/>
        <end position="201"/>
    </location>
</feature>
<accession>A0A0U2SPG9</accession>
<dbReference type="SUPFAM" id="SSF81648">
    <property type="entry name" value="a domain/subunit of cytochrome bc1 complex (Ubiquinol-cytochrome c reductase)"/>
    <property type="match status" value="1"/>
</dbReference>
<feature type="transmembrane region" description="Helical" evidence="14">
    <location>
        <begin position="141"/>
        <end position="166"/>
    </location>
</feature>
<feature type="transmembrane region" description="Helical" evidence="14">
    <location>
        <begin position="222"/>
        <end position="249"/>
    </location>
</feature>
<dbReference type="PANTHER" id="PTHR19271">
    <property type="entry name" value="CYTOCHROME B"/>
    <property type="match status" value="1"/>
</dbReference>
<keyword evidence="4 14" id="KW-0349">Heme</keyword>
<dbReference type="PROSITE" id="PS51003">
    <property type="entry name" value="CYTB_CTER"/>
    <property type="match status" value="1"/>
</dbReference>
<evidence type="ECO:0000256" key="10">
    <source>
        <dbReference type="ARBA" id="ARBA00022989"/>
    </source>
</evidence>
<keyword evidence="6 14" id="KW-0812">Transmembrane</keyword>
<feature type="domain" description="Cytochrome b/b6 N-terminal region profile" evidence="15">
    <location>
        <begin position="1"/>
        <end position="210"/>
    </location>
</feature>
<evidence type="ECO:0000256" key="9">
    <source>
        <dbReference type="ARBA" id="ARBA00022982"/>
    </source>
</evidence>
<geneLocation type="mitochondrion" evidence="17"/>
<evidence type="ECO:0000256" key="6">
    <source>
        <dbReference type="ARBA" id="ARBA00022692"/>
    </source>
</evidence>
<dbReference type="GO" id="GO:0006122">
    <property type="term" value="P:mitochondrial electron transport, ubiquinol to cytochrome c"/>
    <property type="evidence" value="ECO:0007669"/>
    <property type="project" value="TreeGrafter"/>
</dbReference>
<protein>
    <recommendedName>
        <fullName evidence="2 14">Cytochrome b</fullName>
    </recommendedName>
</protein>
<evidence type="ECO:0000256" key="14">
    <source>
        <dbReference type="RuleBase" id="RU362117"/>
    </source>
</evidence>
<dbReference type="Pfam" id="PF00033">
    <property type="entry name" value="Cytochrome_B"/>
    <property type="match status" value="1"/>
</dbReference>
<feature type="domain" description="Cytochrome b/b6 C-terminal region profile" evidence="16">
    <location>
        <begin position="212"/>
        <end position="370"/>
    </location>
</feature>
<evidence type="ECO:0000259" key="15">
    <source>
        <dbReference type="PROSITE" id="PS51002"/>
    </source>
</evidence>
<dbReference type="InterPro" id="IPR005797">
    <property type="entry name" value="Cyt_b/b6_N"/>
</dbReference>
<reference evidence="17" key="1">
    <citation type="journal article" date="2015" name="MBio">
        <title>Gene Loss and Error-Prone RNA Editing in the Mitochondrion of Perkinsela, an Endosymbiotic Kinetoplastid.</title>
        <authorList>
            <person name="David V."/>
            <person name="Flegontov P."/>
            <person name="Gerasimov E."/>
            <person name="Tanifuji G."/>
            <person name="Hashimi H."/>
            <person name="Logacheva M.D."/>
            <person name="Maruyama S."/>
            <person name="Onodera N.T."/>
            <person name="Gray M.W."/>
            <person name="Archibald J.M."/>
            <person name="Lukes J."/>
        </authorList>
    </citation>
    <scope>NUCLEOTIDE SEQUENCE</scope>
</reference>
<evidence type="ECO:0000256" key="7">
    <source>
        <dbReference type="ARBA" id="ARBA00022723"/>
    </source>
</evidence>
<comment type="subcellular location">
    <subcellularLocation>
        <location evidence="1">Mitochondrion inner membrane</location>
        <topology evidence="1">Multi-pass membrane protein</topology>
    </subcellularLocation>
</comment>
<evidence type="ECO:0000256" key="8">
    <source>
        <dbReference type="ARBA" id="ARBA00022792"/>
    </source>
</evidence>
<dbReference type="GO" id="GO:0046872">
    <property type="term" value="F:metal ion binding"/>
    <property type="evidence" value="ECO:0007669"/>
    <property type="project" value="UniProtKB-UniRule"/>
</dbReference>
<comment type="similarity">
    <text evidence="14">Belongs to the cytochrome b family.</text>
</comment>
<keyword evidence="13 14" id="KW-0472">Membrane</keyword>
<dbReference type="PANTHER" id="PTHR19271:SF16">
    <property type="entry name" value="CYTOCHROME B"/>
    <property type="match status" value="1"/>
</dbReference>
<organism evidence="17">
    <name type="scientific">Perkinsela sp. GillNOR1/I</name>
    <dbReference type="NCBI Taxonomy" id="1766904"/>
    <lineage>
        <taxon>Eukaryota</taxon>
        <taxon>Discoba</taxon>
        <taxon>Euglenozoa</taxon>
        <taxon>Kinetoplastea</taxon>
        <taxon>Prokinetoplastina</taxon>
        <taxon>Ichthyobodonidae</taxon>
        <taxon>Perkinsela</taxon>
    </lineage>
</organism>
<keyword evidence="12 14" id="KW-0496">Mitochondrion</keyword>
<evidence type="ECO:0000256" key="1">
    <source>
        <dbReference type="ARBA" id="ARBA00004448"/>
    </source>
</evidence>
<evidence type="ECO:0000256" key="4">
    <source>
        <dbReference type="ARBA" id="ARBA00022617"/>
    </source>
</evidence>
<dbReference type="GO" id="GO:0008121">
    <property type="term" value="F:quinol-cytochrome-c reductase activity"/>
    <property type="evidence" value="ECO:0007669"/>
    <property type="project" value="TreeGrafter"/>
</dbReference>
<evidence type="ECO:0000256" key="5">
    <source>
        <dbReference type="ARBA" id="ARBA00022660"/>
    </source>
</evidence>
<feature type="transmembrane region" description="Helical" evidence="14">
    <location>
        <begin position="306"/>
        <end position="330"/>
    </location>
</feature>
<name>A0A0U2SPG9_9EUGL</name>
<dbReference type="AlphaFoldDB" id="A0A0U2SPG9"/>
<dbReference type="SUPFAM" id="SSF81342">
    <property type="entry name" value="Transmembrane di-heme cytochromes"/>
    <property type="match status" value="1"/>
</dbReference>
<evidence type="ECO:0000313" key="17">
    <source>
        <dbReference type="EMBL" id="ALR87305.1"/>
    </source>
</evidence>
<dbReference type="PROSITE" id="PS51002">
    <property type="entry name" value="CYTB_NTER"/>
    <property type="match status" value="1"/>
</dbReference>
<dbReference type="InterPro" id="IPR005798">
    <property type="entry name" value="Cyt_b/b6_C"/>
</dbReference>
<dbReference type="Pfam" id="PF00032">
    <property type="entry name" value="Cytochrom_B_C"/>
    <property type="match status" value="1"/>
</dbReference>
<proteinExistence type="inferred from homology"/>
<keyword evidence="7 14" id="KW-0479">Metal-binding</keyword>
<evidence type="ECO:0000256" key="12">
    <source>
        <dbReference type="ARBA" id="ARBA00023128"/>
    </source>
</evidence>
<dbReference type="GO" id="GO:0016491">
    <property type="term" value="F:oxidoreductase activity"/>
    <property type="evidence" value="ECO:0007669"/>
    <property type="project" value="UniProtKB-UniRule"/>
</dbReference>
<feature type="transmembrane region" description="Helical" evidence="14">
    <location>
        <begin position="336"/>
        <end position="366"/>
    </location>
</feature>
<feature type="transmembrane region" description="Helical" evidence="14">
    <location>
        <begin position="34"/>
        <end position="56"/>
    </location>
</feature>
<evidence type="ECO:0000259" key="16">
    <source>
        <dbReference type="PROSITE" id="PS51003"/>
    </source>
</evidence>
<dbReference type="GO" id="GO:0005743">
    <property type="term" value="C:mitochondrial inner membrane"/>
    <property type="evidence" value="ECO:0007669"/>
    <property type="project" value="UniProtKB-SubCell"/>
</dbReference>
<sequence>MFFFRWRFFLGFCLFRNLSCLVLSMDLTKLFSVGFNLGICCTIQIALGFMLCWVYSNSLKDSFQIMYAINDNELGSLLRLTHSTMASIIYFLIFTHIFKAMFYGLVFESAHWVWLSGFCIFMVLIVLTFLGYVLPMTQMSFWGLTVFSNILSTIPAVGNLMIYWFWGGEFINEFTLLKVHVLHIVLPMGLMGMVIMHMYLLHQYVSSDAIDRFVFYNERIMFMYWFYFRDLNVMLFICFMLNYGIFIYWSFVFHEESFIIVNTQKTPEKVMPEWFFLLFFGIIKSIPSKFFGVLLLLVFVSCWSFLLCWLSLLCLCLGIVSFFCFLYWFLLFVVGWFALLTICLFPMLLGLQFGLLCVFGISCFFWREVF</sequence>
<comment type="cofactor">
    <cofactor evidence="14">
        <name>heme b</name>
        <dbReference type="ChEBI" id="CHEBI:60344"/>
    </cofactor>
    <text evidence="14">Binds 2 heme groups non-covalently.</text>
</comment>
<dbReference type="EMBL" id="KT272168">
    <property type="protein sequence ID" value="ALR87305.1"/>
    <property type="molecule type" value="Genomic_DNA"/>
</dbReference>
<dbReference type="Gene3D" id="1.20.810.10">
    <property type="entry name" value="Cytochrome Bc1 Complex, Chain C"/>
    <property type="match status" value="1"/>
</dbReference>
<evidence type="ECO:0000256" key="2">
    <source>
        <dbReference type="ARBA" id="ARBA00013531"/>
    </source>
</evidence>
<feature type="transmembrane region" description="Helical" evidence="14">
    <location>
        <begin position="112"/>
        <end position="134"/>
    </location>
</feature>
<gene>
    <name evidence="17" type="primary">cob</name>
</gene>
<dbReference type="InterPro" id="IPR016174">
    <property type="entry name" value="Di-haem_cyt_TM"/>
</dbReference>
<evidence type="ECO:0000256" key="13">
    <source>
        <dbReference type="ARBA" id="ARBA00023136"/>
    </source>
</evidence>
<comment type="function">
    <text evidence="14">Component of the ubiquinol-cytochrome c reductase complex (complex III or cytochrome b-c1 complex) that is part of the mitochondrial respiratory chain. The b-c1 complex mediates electron transfer from ubiquinol to cytochrome c. Contributes to the generation of a proton gradient across the mitochondrial membrane that is then used for ATP synthesis.</text>
</comment>
<dbReference type="InterPro" id="IPR036150">
    <property type="entry name" value="Cyt_b/b6_C_sf"/>
</dbReference>
<keyword evidence="3 14" id="KW-0813">Transport</keyword>
<evidence type="ECO:0000256" key="3">
    <source>
        <dbReference type="ARBA" id="ARBA00022448"/>
    </source>
</evidence>
<keyword evidence="8" id="KW-0999">Mitochondrion inner membrane</keyword>
<evidence type="ECO:0000256" key="11">
    <source>
        <dbReference type="ARBA" id="ARBA00023004"/>
    </source>
</evidence>